<dbReference type="InterPro" id="IPR002880">
    <property type="entry name" value="Pyrv_Fd/Flavodoxin_OxRdtase_N"/>
</dbReference>
<dbReference type="Gene3D" id="3.40.50.920">
    <property type="match status" value="1"/>
</dbReference>
<dbReference type="Pfam" id="PF01558">
    <property type="entry name" value="POR"/>
    <property type="match status" value="1"/>
</dbReference>
<evidence type="ECO:0000313" key="4">
    <source>
        <dbReference type="EMBL" id="HHS01649.1"/>
    </source>
</evidence>
<dbReference type="InterPro" id="IPR002869">
    <property type="entry name" value="Pyrv_flavodox_OxRed_cen"/>
</dbReference>
<dbReference type="GO" id="GO:0016903">
    <property type="term" value="F:oxidoreductase activity, acting on the aldehyde or oxo group of donors"/>
    <property type="evidence" value="ECO:0007669"/>
    <property type="project" value="InterPro"/>
</dbReference>
<dbReference type="AlphaFoldDB" id="A0A7C5V202"/>
<comment type="caution">
    <text evidence="4">The sequence shown here is derived from an EMBL/GenBank/DDBJ whole genome shotgun (WGS) entry which is preliminary data.</text>
</comment>
<evidence type="ECO:0000259" key="2">
    <source>
        <dbReference type="Pfam" id="PF01558"/>
    </source>
</evidence>
<proteinExistence type="predicted"/>
<dbReference type="InterPro" id="IPR022367">
    <property type="entry name" value="2-oxoacid/accept_OxRdtase_asu"/>
</dbReference>
<sequence length="548" mass="61921">MSFNVFIGGEASQGIEFSAKLLSKALVKLGFYAFSYRDFGSYIKGGKNFNVVSFSEKPIYSHELSFDFAILLTREIFDAYKNLFKENCIYISEFEPFCERCVKVDVKNILSEIGAKPIARNSALLGAFFKALDLPIEILLEVIKEEAKDEKNLEVARLGYERSKTIEKIDVPKKKVKRILIDGTAAVGLGAIYYGIDLYFAYPMTPSTPLLHFLSSMRDEYNFKTMQLENEIAVVNAALGASYAGAICMVGTSGGGFDLMGEAISLQGMTEVPLVVYLAQRAGPSTGMPTHTMQSDLKLALNCGHGDFPRVVIAPGDAKDAFYKTIEAFYLAYKYGVTSIILSDKHLAESYFTFDKFEKPKIKPERFIFEKVNNFKSYEITRDFVPKRSIPEKVIVKANSYEHDEFGFTTDDNIVAKIMQEKRLKKFEALKREVKKKFEMAKVFGEGRNLIISFGSTKGAILDALQTLKEFRFLQILYISPFPTEIVRKEIESSKKAVIIENNVSGQLGKVIMENVGIRLDEILKYDGRPFTREEIVFNVKKFLCEKR</sequence>
<feature type="domain" description="Pyruvate flavodoxin/ferredoxin oxidoreductase pyrimidine binding" evidence="3">
    <location>
        <begin position="190"/>
        <end position="418"/>
    </location>
</feature>
<reference evidence="4" key="1">
    <citation type="journal article" date="2020" name="mSystems">
        <title>Genome- and Community-Level Interaction Insights into Carbon Utilization and Element Cycling Functions of Hydrothermarchaeota in Hydrothermal Sediment.</title>
        <authorList>
            <person name="Zhou Z."/>
            <person name="Liu Y."/>
            <person name="Xu W."/>
            <person name="Pan J."/>
            <person name="Luo Z.H."/>
            <person name="Li M."/>
        </authorList>
    </citation>
    <scope>NUCLEOTIDE SEQUENCE [LARGE SCALE GENOMIC DNA]</scope>
    <source>
        <strain evidence="4">SpSt-102</strain>
    </source>
</reference>
<dbReference type="SUPFAM" id="SSF52922">
    <property type="entry name" value="TK C-terminal domain-like"/>
    <property type="match status" value="1"/>
</dbReference>
<protein>
    <submittedName>
        <fullName evidence="4">2-oxoacid:acceptor oxidoreductase subunit alpha</fullName>
    </submittedName>
</protein>
<dbReference type="InterPro" id="IPR050722">
    <property type="entry name" value="Pyruvate:ferred/Flavod_OxRd"/>
</dbReference>
<dbReference type="PANTHER" id="PTHR32154:SF20">
    <property type="entry name" value="2-OXOGLUTARATE OXIDOREDUCTASE SUBUNIT KORA"/>
    <property type="match status" value="1"/>
</dbReference>
<dbReference type="SUPFAM" id="SSF52518">
    <property type="entry name" value="Thiamin diphosphate-binding fold (THDP-binding)"/>
    <property type="match status" value="1"/>
</dbReference>
<dbReference type="InterPro" id="IPR019752">
    <property type="entry name" value="Pyrv/ketoisovalerate_OxRed_cat"/>
</dbReference>
<evidence type="ECO:0000256" key="1">
    <source>
        <dbReference type="ARBA" id="ARBA00023002"/>
    </source>
</evidence>
<dbReference type="PANTHER" id="PTHR32154">
    <property type="entry name" value="PYRUVATE-FLAVODOXIN OXIDOREDUCTASE-RELATED"/>
    <property type="match status" value="1"/>
</dbReference>
<feature type="domain" description="Pyruvate/ketoisovalerate oxidoreductase catalytic" evidence="2">
    <location>
        <begin position="12"/>
        <end position="161"/>
    </location>
</feature>
<gene>
    <name evidence="4" type="ORF">ENL71_03820</name>
</gene>
<evidence type="ECO:0000259" key="3">
    <source>
        <dbReference type="Pfam" id="PF01855"/>
    </source>
</evidence>
<dbReference type="InterPro" id="IPR029061">
    <property type="entry name" value="THDP-binding"/>
</dbReference>
<dbReference type="Pfam" id="PF01855">
    <property type="entry name" value="POR_N"/>
    <property type="match status" value="1"/>
</dbReference>
<accession>A0A7C5V202</accession>
<dbReference type="NCBIfam" id="TIGR03710">
    <property type="entry name" value="OAFO_sf"/>
    <property type="match status" value="1"/>
</dbReference>
<dbReference type="CDD" id="cd07034">
    <property type="entry name" value="TPP_PYR_PFOR_IOR-alpha_like"/>
    <property type="match status" value="1"/>
</dbReference>
<name>A0A7C5V202_9FIRM</name>
<dbReference type="GO" id="GO:0006979">
    <property type="term" value="P:response to oxidative stress"/>
    <property type="evidence" value="ECO:0007669"/>
    <property type="project" value="TreeGrafter"/>
</dbReference>
<dbReference type="EMBL" id="DRUZ01000045">
    <property type="protein sequence ID" value="HHS01649.1"/>
    <property type="molecule type" value="Genomic_DNA"/>
</dbReference>
<organism evidence="4">
    <name type="scientific">Caldicellulosiruptor owensensis</name>
    <dbReference type="NCBI Taxonomy" id="55205"/>
    <lineage>
        <taxon>Bacteria</taxon>
        <taxon>Bacillati</taxon>
        <taxon>Bacillota</taxon>
        <taxon>Bacillota incertae sedis</taxon>
        <taxon>Caldicellulosiruptorales</taxon>
        <taxon>Caldicellulosiruptoraceae</taxon>
        <taxon>Caldicellulosiruptor</taxon>
    </lineage>
</organism>
<dbReference type="SUPFAM" id="SSF53323">
    <property type="entry name" value="Pyruvate-ferredoxin oxidoreductase, PFOR, domain III"/>
    <property type="match status" value="1"/>
</dbReference>
<keyword evidence="1" id="KW-0560">Oxidoreductase</keyword>
<dbReference type="Gene3D" id="3.40.50.970">
    <property type="match status" value="1"/>
</dbReference>
<dbReference type="InterPro" id="IPR009014">
    <property type="entry name" value="Transketo_C/PFOR_II"/>
</dbReference>
<dbReference type="Gene3D" id="3.40.920.10">
    <property type="entry name" value="Pyruvate-ferredoxin oxidoreductase, PFOR, domain III"/>
    <property type="match status" value="1"/>
</dbReference>